<reference evidence="6 7" key="1">
    <citation type="submission" date="2024-01" db="EMBL/GenBank/DDBJ databases">
        <title>The genomes of 5 underutilized Papilionoideae crops provide insights into root nodulation and disease resistanc.</title>
        <authorList>
            <person name="Jiang F."/>
        </authorList>
    </citation>
    <scope>NUCLEOTIDE SEQUENCE [LARGE SCALE GENOMIC DNA]</scope>
    <source>
        <strain evidence="6">DUOXIRENSHENG_FW03</strain>
        <tissue evidence="6">Leaves</tissue>
    </source>
</reference>
<evidence type="ECO:0000313" key="6">
    <source>
        <dbReference type="EMBL" id="KAK7395164.1"/>
    </source>
</evidence>
<proteinExistence type="inferred from homology"/>
<feature type="chain" id="PRO_5042840389" evidence="5">
    <location>
        <begin position="23"/>
        <end position="84"/>
    </location>
</feature>
<dbReference type="PANTHER" id="PTHR34450:SF9">
    <property type="entry name" value="DEFENSIN-LIKE PROTEIN 242-RELATED"/>
    <property type="match status" value="1"/>
</dbReference>
<feature type="signal peptide" evidence="5">
    <location>
        <begin position="1"/>
        <end position="22"/>
    </location>
</feature>
<keyword evidence="3" id="KW-0964">Secreted</keyword>
<evidence type="ECO:0000256" key="5">
    <source>
        <dbReference type="SAM" id="SignalP"/>
    </source>
</evidence>
<dbReference type="Pfam" id="PF06876">
    <property type="entry name" value="SCRL"/>
    <property type="match status" value="1"/>
</dbReference>
<evidence type="ECO:0000256" key="4">
    <source>
        <dbReference type="ARBA" id="ARBA00022729"/>
    </source>
</evidence>
<dbReference type="GO" id="GO:0007165">
    <property type="term" value="P:signal transduction"/>
    <property type="evidence" value="ECO:0007669"/>
    <property type="project" value="InterPro"/>
</dbReference>
<gene>
    <name evidence="6" type="ORF">VNO78_15710</name>
</gene>
<dbReference type="PANTHER" id="PTHR34450">
    <property type="entry name" value="DEFENSIN-LIKE PROTEIN 245-RELATED"/>
    <property type="match status" value="1"/>
</dbReference>
<accession>A0AAN9SGI8</accession>
<sequence>MKLQSILLVVWALFSLLSYTYGDIRFCPKQIALDGSCPLGTSGQSCFLEFLARFGASAMPMKCSCKDDSPNHKRRLCTCYVVCT</sequence>
<comment type="subcellular location">
    <subcellularLocation>
        <location evidence="1">Secreted</location>
    </subcellularLocation>
</comment>
<organism evidence="6 7">
    <name type="scientific">Psophocarpus tetragonolobus</name>
    <name type="common">Winged bean</name>
    <name type="synonym">Dolichos tetragonolobus</name>
    <dbReference type="NCBI Taxonomy" id="3891"/>
    <lineage>
        <taxon>Eukaryota</taxon>
        <taxon>Viridiplantae</taxon>
        <taxon>Streptophyta</taxon>
        <taxon>Embryophyta</taxon>
        <taxon>Tracheophyta</taxon>
        <taxon>Spermatophyta</taxon>
        <taxon>Magnoliopsida</taxon>
        <taxon>eudicotyledons</taxon>
        <taxon>Gunneridae</taxon>
        <taxon>Pentapetalae</taxon>
        <taxon>rosids</taxon>
        <taxon>fabids</taxon>
        <taxon>Fabales</taxon>
        <taxon>Fabaceae</taxon>
        <taxon>Papilionoideae</taxon>
        <taxon>50 kb inversion clade</taxon>
        <taxon>NPAAA clade</taxon>
        <taxon>indigoferoid/millettioid clade</taxon>
        <taxon>Phaseoleae</taxon>
        <taxon>Psophocarpus</taxon>
    </lineage>
</organism>
<protein>
    <submittedName>
        <fullName evidence="6">Uncharacterized protein</fullName>
    </submittedName>
</protein>
<dbReference type="Proteomes" id="UP001386955">
    <property type="component" value="Unassembled WGS sequence"/>
</dbReference>
<name>A0AAN9SGI8_PSOTE</name>
<comment type="similarity">
    <text evidence="2">Belongs to the DEFL family.</text>
</comment>
<evidence type="ECO:0000256" key="2">
    <source>
        <dbReference type="ARBA" id="ARBA00006722"/>
    </source>
</evidence>
<evidence type="ECO:0000256" key="1">
    <source>
        <dbReference type="ARBA" id="ARBA00004613"/>
    </source>
</evidence>
<dbReference type="AlphaFoldDB" id="A0AAN9SGI8"/>
<evidence type="ECO:0000256" key="3">
    <source>
        <dbReference type="ARBA" id="ARBA00022525"/>
    </source>
</evidence>
<dbReference type="EMBL" id="JAYMYS010000004">
    <property type="protein sequence ID" value="KAK7395164.1"/>
    <property type="molecule type" value="Genomic_DNA"/>
</dbReference>
<evidence type="ECO:0000313" key="7">
    <source>
        <dbReference type="Proteomes" id="UP001386955"/>
    </source>
</evidence>
<dbReference type="InterPro" id="IPR010682">
    <property type="entry name" value="SCRL"/>
</dbReference>
<keyword evidence="7" id="KW-1185">Reference proteome</keyword>
<dbReference type="GO" id="GO:0005576">
    <property type="term" value="C:extracellular region"/>
    <property type="evidence" value="ECO:0007669"/>
    <property type="project" value="UniProtKB-SubCell"/>
</dbReference>
<comment type="caution">
    <text evidence="6">The sequence shown here is derived from an EMBL/GenBank/DDBJ whole genome shotgun (WGS) entry which is preliminary data.</text>
</comment>
<keyword evidence="4 5" id="KW-0732">Signal</keyword>